<dbReference type="Proteomes" id="UP000051681">
    <property type="component" value="Unassembled WGS sequence"/>
</dbReference>
<keyword evidence="1" id="KW-0472">Membrane</keyword>
<evidence type="ECO:0000256" key="1">
    <source>
        <dbReference type="SAM" id="Phobius"/>
    </source>
</evidence>
<protein>
    <submittedName>
        <fullName evidence="3">Putative transmembrane protein (Alph_Pro_TM)</fullName>
    </submittedName>
</protein>
<feature type="chain" id="PRO_5006063547" evidence="2">
    <location>
        <begin position="20"/>
        <end position="254"/>
    </location>
</feature>
<keyword evidence="2" id="KW-0732">Signal</keyword>
<accession>A0A0P1GL85</accession>
<evidence type="ECO:0000313" key="3">
    <source>
        <dbReference type="EMBL" id="CUH83077.1"/>
    </source>
</evidence>
<keyword evidence="4" id="KW-1185">Reference proteome</keyword>
<feature type="signal peptide" evidence="2">
    <location>
        <begin position="1"/>
        <end position="19"/>
    </location>
</feature>
<feature type="transmembrane region" description="Helical" evidence="1">
    <location>
        <begin position="228"/>
        <end position="251"/>
    </location>
</feature>
<proteinExistence type="predicted"/>
<name>A0A0P1GL85_9RHOB</name>
<keyword evidence="1" id="KW-1133">Transmembrane helix</keyword>
<gene>
    <name evidence="3" type="ORF">TM5383_00259</name>
</gene>
<dbReference type="AlphaFoldDB" id="A0A0P1GL85"/>
<evidence type="ECO:0000313" key="4">
    <source>
        <dbReference type="Proteomes" id="UP000051681"/>
    </source>
</evidence>
<dbReference type="InterPro" id="IPR019088">
    <property type="entry name" value="CHP02186-rel_TM"/>
</dbReference>
<keyword evidence="1 3" id="KW-0812">Transmembrane</keyword>
<reference evidence="3 4" key="1">
    <citation type="submission" date="2015-09" db="EMBL/GenBank/DDBJ databases">
        <authorList>
            <consortium name="Swine Surveillance"/>
        </authorList>
    </citation>
    <scope>NUCLEOTIDE SEQUENCE [LARGE SCALE GENOMIC DNA]</scope>
    <source>
        <strain evidence="3 4">CECT 8383</strain>
    </source>
</reference>
<sequence length="254" mass="27782">MRWLLSLLTLLTLTFAAQAEEEIVLGLSQDQVAITAQFDGSDILIFGAVKREIAIPDSDLNVIIAIEGPTGPVEVRRKERRFGIWMNGATLEVERAPAFYAVAASAPLDDILRRIENERYSITVDKAIQSVSATVAFGNTQAFTDALMRIQAANGSYQLLEDAVKVDQQTLFRASIALPSNLTEGDYSARIFLLRDGNVVADMATTIDVRKVGLERFLFNLAQDQAPVYGVLSILIAALFGWAASALFRLIKDG</sequence>
<dbReference type="STRING" id="340021.TM5383_00259"/>
<evidence type="ECO:0000256" key="2">
    <source>
        <dbReference type="SAM" id="SignalP"/>
    </source>
</evidence>
<dbReference type="Pfam" id="PF09608">
    <property type="entry name" value="Alph_Pro_TM"/>
    <property type="match status" value="1"/>
</dbReference>
<dbReference type="EMBL" id="CYSF01000001">
    <property type="protein sequence ID" value="CUH83077.1"/>
    <property type="molecule type" value="Genomic_DNA"/>
</dbReference>
<dbReference type="RefSeq" id="WP_424202822.1">
    <property type="nucleotide sequence ID" value="NZ_JBMYKQ010000001.1"/>
</dbReference>
<organism evidence="3 4">
    <name type="scientific">Thalassovita mediterranea</name>
    <dbReference type="NCBI Taxonomy" id="340021"/>
    <lineage>
        <taxon>Bacteria</taxon>
        <taxon>Pseudomonadati</taxon>
        <taxon>Pseudomonadota</taxon>
        <taxon>Alphaproteobacteria</taxon>
        <taxon>Rhodobacterales</taxon>
        <taxon>Roseobacteraceae</taxon>
        <taxon>Thalassovita</taxon>
    </lineage>
</organism>